<reference evidence="5 6" key="1">
    <citation type="submission" date="2016-11" db="EMBL/GenBank/DDBJ databases">
        <title>Mixed transmission modes and dynamic genome evolution in an obligate animal-bacterial symbiosis.</title>
        <authorList>
            <person name="Russell S.L."/>
            <person name="Corbett-Detig R.B."/>
            <person name="Cavanaugh C.M."/>
        </authorList>
    </citation>
    <scope>NUCLEOTIDE SEQUENCE [LARGE SCALE GENOMIC DNA]</scope>
    <source>
        <strain evidence="5">Sveles-Q1</strain>
    </source>
</reference>
<dbReference type="EMBL" id="MPRL01000073">
    <property type="protein sequence ID" value="OOZ38794.1"/>
    <property type="molecule type" value="Genomic_DNA"/>
</dbReference>
<dbReference type="InterPro" id="IPR043129">
    <property type="entry name" value="ATPase_NBD"/>
</dbReference>
<dbReference type="OrthoDB" id="9800595at2"/>
<dbReference type="Gene3D" id="3.30.420.40">
    <property type="match status" value="1"/>
</dbReference>
<dbReference type="GO" id="GO:0006096">
    <property type="term" value="P:glycolytic process"/>
    <property type="evidence" value="ECO:0007669"/>
    <property type="project" value="UniProtKB-UniRule"/>
</dbReference>
<evidence type="ECO:0000256" key="3">
    <source>
        <dbReference type="HAMAP-Rule" id="MF_00524"/>
    </source>
</evidence>
<organism evidence="5 6">
    <name type="scientific">Solemya pervernicosa gill symbiont</name>
    <dbReference type="NCBI Taxonomy" id="642797"/>
    <lineage>
        <taxon>Bacteria</taxon>
        <taxon>Pseudomonadati</taxon>
        <taxon>Pseudomonadota</taxon>
        <taxon>Gammaproteobacteria</taxon>
        <taxon>sulfur-oxidizing symbionts</taxon>
    </lineage>
</organism>
<evidence type="ECO:0000256" key="1">
    <source>
        <dbReference type="ARBA" id="ARBA00022679"/>
    </source>
</evidence>
<keyword evidence="3" id="KW-0067">ATP-binding</keyword>
<keyword evidence="3" id="KW-0324">Glycolysis</keyword>
<evidence type="ECO:0000256" key="4">
    <source>
        <dbReference type="RuleBase" id="RU004046"/>
    </source>
</evidence>
<comment type="subcellular location">
    <subcellularLocation>
        <location evidence="3">Cytoplasm</location>
    </subcellularLocation>
</comment>
<comment type="caution">
    <text evidence="3">Lacks conserved residue(s) required for the propagation of feature annotation.</text>
</comment>
<proteinExistence type="inferred from homology"/>
<dbReference type="EC" id="2.7.1.2" evidence="3"/>
<dbReference type="NCBIfam" id="NF001415">
    <property type="entry name" value="PRK00292.1-2"/>
    <property type="match status" value="1"/>
</dbReference>
<sequence length="332" mass="35618">MRVIAGDLGGTKTLLMIAECDTEGCRSIIEQRYSSNDFTGLEQMVLRFLSDTGTDATTIEAACFGVAGPVTRSADQVTAQITALPWQLNAAALSRETGIHPLTLINDFEAIGYGIEALTEDDLVELQAGDPQPKGTRAVIGAGTGLGIGLLLHDGEHYRPLPSEGGHAEFAPTGELQRALQHYLETEYEHVSWDRVLSGPGLHAIYRFLTTQPKRLASATLNEAITTGDPSAEISRFAIEQNDPLALEALGIFIAIYGAQAGNVALTLLPRGGLYIAGGIAPKLIEQLQQPRFIKAFHSKGRMADLMHKFPINVVMEPRVGLLGAALHASRL</sequence>
<keyword evidence="6" id="KW-1185">Reference proteome</keyword>
<dbReference type="PANTHER" id="PTHR47363">
    <property type="entry name" value="GLUCOKINASE"/>
    <property type="match status" value="1"/>
</dbReference>
<comment type="similarity">
    <text evidence="3 4">Belongs to the bacterial glucokinase family.</text>
</comment>
<dbReference type="RefSeq" id="WP_078484746.1">
    <property type="nucleotide sequence ID" value="NZ_MPRL01000073.1"/>
</dbReference>
<dbReference type="SUPFAM" id="SSF53067">
    <property type="entry name" value="Actin-like ATPase domain"/>
    <property type="match status" value="1"/>
</dbReference>
<dbReference type="GO" id="GO:0005536">
    <property type="term" value="F:D-glucose binding"/>
    <property type="evidence" value="ECO:0007669"/>
    <property type="project" value="InterPro"/>
</dbReference>
<dbReference type="CDD" id="cd24008">
    <property type="entry name" value="ASKHA_NBD_GLK"/>
    <property type="match status" value="1"/>
</dbReference>
<keyword evidence="3" id="KW-0547">Nucleotide-binding</keyword>
<comment type="caution">
    <text evidence="5">The sequence shown here is derived from an EMBL/GenBank/DDBJ whole genome shotgun (WGS) entry which is preliminary data.</text>
</comment>
<dbReference type="Gene3D" id="3.40.367.20">
    <property type="match status" value="1"/>
</dbReference>
<dbReference type="HAMAP" id="MF_00524">
    <property type="entry name" value="Glucokinase"/>
    <property type="match status" value="1"/>
</dbReference>
<dbReference type="Proteomes" id="UP000191110">
    <property type="component" value="Unassembled WGS sequence"/>
</dbReference>
<name>A0A1T2L149_9GAMM</name>
<dbReference type="GO" id="GO:0005524">
    <property type="term" value="F:ATP binding"/>
    <property type="evidence" value="ECO:0007669"/>
    <property type="project" value="UniProtKB-UniRule"/>
</dbReference>
<keyword evidence="2 3" id="KW-0418">Kinase</keyword>
<evidence type="ECO:0000313" key="6">
    <source>
        <dbReference type="Proteomes" id="UP000191110"/>
    </source>
</evidence>
<evidence type="ECO:0000256" key="2">
    <source>
        <dbReference type="ARBA" id="ARBA00022777"/>
    </source>
</evidence>
<accession>A0A1T2L149</accession>
<gene>
    <name evidence="3" type="primary">glk</name>
    <name evidence="5" type="ORF">BOW53_14185</name>
</gene>
<dbReference type="GO" id="GO:0005737">
    <property type="term" value="C:cytoplasm"/>
    <property type="evidence" value="ECO:0007669"/>
    <property type="project" value="UniProtKB-SubCell"/>
</dbReference>
<keyword evidence="1 3" id="KW-0808">Transferase</keyword>
<dbReference type="Pfam" id="PF02685">
    <property type="entry name" value="Glucokinase"/>
    <property type="match status" value="1"/>
</dbReference>
<keyword evidence="3" id="KW-0963">Cytoplasm</keyword>
<protein>
    <recommendedName>
        <fullName evidence="3">Glucokinase</fullName>
        <ecNumber evidence="3">2.7.1.2</ecNumber>
    </recommendedName>
    <alternativeName>
        <fullName evidence="3">Glucose kinase</fullName>
    </alternativeName>
</protein>
<dbReference type="NCBIfam" id="TIGR00749">
    <property type="entry name" value="glk"/>
    <property type="match status" value="1"/>
</dbReference>
<evidence type="ECO:0000313" key="5">
    <source>
        <dbReference type="EMBL" id="OOZ38794.1"/>
    </source>
</evidence>
<dbReference type="PANTHER" id="PTHR47363:SF1">
    <property type="entry name" value="GLUCOKINASE"/>
    <property type="match status" value="1"/>
</dbReference>
<dbReference type="AlphaFoldDB" id="A0A1T2L149"/>
<comment type="catalytic activity">
    <reaction evidence="3">
        <text>D-glucose + ATP = D-glucose 6-phosphate + ADP + H(+)</text>
        <dbReference type="Rhea" id="RHEA:17825"/>
        <dbReference type="ChEBI" id="CHEBI:4167"/>
        <dbReference type="ChEBI" id="CHEBI:15378"/>
        <dbReference type="ChEBI" id="CHEBI:30616"/>
        <dbReference type="ChEBI" id="CHEBI:61548"/>
        <dbReference type="ChEBI" id="CHEBI:456216"/>
        <dbReference type="EC" id="2.7.1.2"/>
    </reaction>
</comment>
<dbReference type="InterPro" id="IPR003836">
    <property type="entry name" value="Glucokinase"/>
</dbReference>
<dbReference type="GO" id="GO:0004340">
    <property type="term" value="F:glucokinase activity"/>
    <property type="evidence" value="ECO:0007669"/>
    <property type="project" value="UniProtKB-UniRule"/>
</dbReference>